<dbReference type="EMBL" id="AGQS02005803">
    <property type="protein sequence ID" value="KYF39200.1"/>
    <property type="molecule type" value="Genomic_DNA"/>
</dbReference>
<gene>
    <name evidence="1" type="ORF">TGARI_216430B</name>
</gene>
<comment type="caution">
    <text evidence="1">The sequence shown here is derived from an EMBL/GenBank/DDBJ whole genome shotgun (WGS) entry which is preliminary data.</text>
</comment>
<feature type="non-terminal residue" evidence="1">
    <location>
        <position position="1"/>
    </location>
</feature>
<reference evidence="1 2" key="1">
    <citation type="journal article" date="2016" name="Nat. Commun.">
        <title>Local admixture of amplified and diversified secreted pathogenesis determinants shapes mosaic Toxoplasma gondii genomes.</title>
        <authorList>
            <person name="Lorenzi H."/>
            <person name="Khan A."/>
            <person name="Behnke M.S."/>
            <person name="Namasivayam S."/>
            <person name="Swapna L.S."/>
            <person name="Hadjithomas M."/>
            <person name="Karamycheva S."/>
            <person name="Pinney D."/>
            <person name="Brunk B.P."/>
            <person name="Ajioka J.W."/>
            <person name="Ajzenberg D."/>
            <person name="Boothroyd J.C."/>
            <person name="Boyle J.P."/>
            <person name="Darde M.L."/>
            <person name="Diaz-Miranda M.A."/>
            <person name="Dubey J.P."/>
            <person name="Fritz H.M."/>
            <person name="Gennari S.M."/>
            <person name="Gregory B.D."/>
            <person name="Kim K."/>
            <person name="Saeij J.P."/>
            <person name="Su C."/>
            <person name="White M.W."/>
            <person name="Zhu X.Q."/>
            <person name="Howe D.K."/>
            <person name="Rosenthal B.M."/>
            <person name="Grigg M.E."/>
            <person name="Parkinson J."/>
            <person name="Liu L."/>
            <person name="Kissinger J.C."/>
            <person name="Roos D.S."/>
            <person name="Sibley L.D."/>
        </authorList>
    </citation>
    <scope>NUCLEOTIDE SEQUENCE [LARGE SCALE GENOMIC DNA]</scope>
    <source>
        <strain evidence="1 2">ARI</strain>
    </source>
</reference>
<name>A0A139XK94_TOXGO</name>
<evidence type="ECO:0000313" key="2">
    <source>
        <dbReference type="Proteomes" id="UP000074247"/>
    </source>
</evidence>
<dbReference type="VEuPathDB" id="ToxoDB:TGARI_216430B"/>
<protein>
    <submittedName>
        <fullName evidence="1">TBC domain-containing protein</fullName>
    </submittedName>
</protein>
<accession>A0A139XK94</accession>
<sequence length="39" mass="4474">TQPLMVLRFESSPAAHDCIGHVRGLYRLLKTQRPPQQTK</sequence>
<proteinExistence type="predicted"/>
<organism evidence="1 2">
    <name type="scientific">Toxoplasma gondii ARI</name>
    <dbReference type="NCBI Taxonomy" id="1074872"/>
    <lineage>
        <taxon>Eukaryota</taxon>
        <taxon>Sar</taxon>
        <taxon>Alveolata</taxon>
        <taxon>Apicomplexa</taxon>
        <taxon>Conoidasida</taxon>
        <taxon>Coccidia</taxon>
        <taxon>Eucoccidiorida</taxon>
        <taxon>Eimeriorina</taxon>
        <taxon>Sarcocystidae</taxon>
        <taxon>Toxoplasma</taxon>
    </lineage>
</organism>
<evidence type="ECO:0000313" key="1">
    <source>
        <dbReference type="EMBL" id="KYF39200.1"/>
    </source>
</evidence>
<dbReference type="Proteomes" id="UP000074247">
    <property type="component" value="Unassembled WGS sequence"/>
</dbReference>
<dbReference type="AlphaFoldDB" id="A0A139XK94"/>